<organism evidence="3 4">
    <name type="scientific">Kalmanozyma brasiliensis (strain GHG001)</name>
    <name type="common">Yeast</name>
    <name type="synonym">Pseudozyma brasiliensis</name>
    <dbReference type="NCBI Taxonomy" id="1365824"/>
    <lineage>
        <taxon>Eukaryota</taxon>
        <taxon>Fungi</taxon>
        <taxon>Dikarya</taxon>
        <taxon>Basidiomycota</taxon>
        <taxon>Ustilaginomycotina</taxon>
        <taxon>Ustilaginomycetes</taxon>
        <taxon>Ustilaginales</taxon>
        <taxon>Ustilaginaceae</taxon>
        <taxon>Kalmanozyma</taxon>
    </lineage>
</organism>
<dbReference type="HOGENOM" id="CLU_051227_0_0_1"/>
<dbReference type="RefSeq" id="XP_016289997.1">
    <property type="nucleotide sequence ID" value="XM_016439232.1"/>
</dbReference>
<feature type="compositionally biased region" description="Low complexity" evidence="1">
    <location>
        <begin position="20"/>
        <end position="34"/>
    </location>
</feature>
<gene>
    <name evidence="3" type="ORF">PSEUBRA_SCAF7g04560</name>
</gene>
<evidence type="ECO:0000313" key="3">
    <source>
        <dbReference type="EMBL" id="EST05008.1"/>
    </source>
</evidence>
<protein>
    <recommendedName>
        <fullName evidence="2">Transcription factor TFIIIC triple barrel domain-containing protein</fullName>
    </recommendedName>
</protein>
<dbReference type="Pfam" id="PF10419">
    <property type="entry name" value="TFIIIC_sub6"/>
    <property type="match status" value="1"/>
</dbReference>
<feature type="compositionally biased region" description="Acidic residues" evidence="1">
    <location>
        <begin position="35"/>
        <end position="46"/>
    </location>
</feature>
<feature type="region of interest" description="Disordered" evidence="1">
    <location>
        <begin position="83"/>
        <end position="117"/>
    </location>
</feature>
<name>V5EPZ4_KALBG</name>
<feature type="compositionally biased region" description="Polar residues" evidence="1">
    <location>
        <begin position="312"/>
        <end position="323"/>
    </location>
</feature>
<sequence length="360" mass="38680">MAVEPIIDASWHRLPNDAFSDGPSSSTPLDPTSSVDDDSDGASEWSFTDDEELVTLDLGTERIAKRALLGYSAGLDFVSEPHAATATSSARTVRGSRAGGDAKATETSKPSSTTHLGAGKQMAITGLDSAQPLLKINDTVLRGRRMDLFGSEIVLTDEFDPTRPRSKQHQLQPVPPSTRDGRADARSTSTRKRILFRPIYDPAARETSGGKDGDVYEKLKALARSNQGYVLESSATRSGARDDDAQRLASVASLMGPPNGPSSTSEKGVGRGKYKRKGISEEEQMIRAAERKIRKAAKLHLQQQQEQQERQGSSSTAPQSEDTQVPAPPSHEQPQEQADEDAGSSGQDPRPPTSFDQAGL</sequence>
<dbReference type="GeneID" id="27421941"/>
<evidence type="ECO:0000259" key="2">
    <source>
        <dbReference type="Pfam" id="PF10419"/>
    </source>
</evidence>
<accession>V5EPZ4</accession>
<feature type="domain" description="Transcription factor TFIIIC triple barrel" evidence="2">
    <location>
        <begin position="49"/>
        <end position="199"/>
    </location>
</feature>
<dbReference type="Gene3D" id="2.60.40.4370">
    <property type="match status" value="1"/>
</dbReference>
<dbReference type="OMA" id="IDASWHR"/>
<dbReference type="STRING" id="1365824.V5EPZ4"/>
<feature type="region of interest" description="Disordered" evidence="1">
    <location>
        <begin position="1"/>
        <end position="46"/>
    </location>
</feature>
<dbReference type="eggNOG" id="ENOG502R36V">
    <property type="taxonomic scope" value="Eukaryota"/>
</dbReference>
<proteinExistence type="predicted"/>
<dbReference type="Proteomes" id="UP000019377">
    <property type="component" value="Unassembled WGS sequence"/>
</dbReference>
<evidence type="ECO:0000313" key="4">
    <source>
        <dbReference type="Proteomes" id="UP000019377"/>
    </source>
</evidence>
<feature type="region of interest" description="Disordered" evidence="1">
    <location>
        <begin position="251"/>
        <end position="360"/>
    </location>
</feature>
<dbReference type="InterPro" id="IPR019481">
    <property type="entry name" value="TFIIIC_triple_barrel"/>
</dbReference>
<reference evidence="4" key="1">
    <citation type="journal article" date="2013" name="Genome Announc.">
        <title>Draft genome sequence of Pseudozyma brasiliensis sp. nov. strain GHG001, a high producer of endo-1,4-xylanase isolated from an insect pest of sugarcane.</title>
        <authorList>
            <person name="Oliveira J.V.D.C."/>
            <person name="dos Santos R.A.C."/>
            <person name="Borges T.A."/>
            <person name="Riano-Pachon D.M."/>
            <person name="Goldman G.H."/>
        </authorList>
    </citation>
    <scope>NUCLEOTIDE SEQUENCE [LARGE SCALE GENOMIC DNA]</scope>
    <source>
        <strain evidence="4">GHG001</strain>
    </source>
</reference>
<dbReference type="EMBL" id="KI545893">
    <property type="protein sequence ID" value="EST05008.1"/>
    <property type="molecule type" value="Genomic_DNA"/>
</dbReference>
<feature type="region of interest" description="Disordered" evidence="1">
    <location>
        <begin position="159"/>
        <end position="192"/>
    </location>
</feature>
<evidence type="ECO:0000256" key="1">
    <source>
        <dbReference type="SAM" id="MobiDB-lite"/>
    </source>
</evidence>
<dbReference type="AlphaFoldDB" id="V5EPZ4"/>
<feature type="compositionally biased region" description="Polar residues" evidence="1">
    <location>
        <begin position="105"/>
        <end position="115"/>
    </location>
</feature>
<keyword evidence="4" id="KW-1185">Reference proteome</keyword>
<feature type="compositionally biased region" description="Low complexity" evidence="1">
    <location>
        <begin position="83"/>
        <end position="96"/>
    </location>
</feature>
<feature type="compositionally biased region" description="Basic and acidic residues" evidence="1">
    <location>
        <begin position="278"/>
        <end position="291"/>
    </location>
</feature>
<dbReference type="OrthoDB" id="1877767at2759"/>